<accession>A0A3Q9I8H5</accession>
<sequence>MLKYSTYKSIYTEPVQKTSILPGRRSAHLSRTAKRTMLVLVLLLLTCTGVVSAFASSTDNANKKPLETVIVMPGDTLWEIASEHKPQGKDIRKYIDTIKRANGKHLSSIQAGEVLVLPN</sequence>
<dbReference type="RefSeq" id="WP_126998141.1">
    <property type="nucleotide sequence ID" value="NZ_CP034346.1"/>
</dbReference>
<evidence type="ECO:0000313" key="3">
    <source>
        <dbReference type="Proteomes" id="UP000270678"/>
    </source>
</evidence>
<dbReference type="CDD" id="cd00118">
    <property type="entry name" value="LysM"/>
    <property type="match status" value="1"/>
</dbReference>
<evidence type="ECO:0000313" key="2">
    <source>
        <dbReference type="EMBL" id="AZS14978.1"/>
    </source>
</evidence>
<gene>
    <name evidence="2" type="ORF">EI981_11250</name>
</gene>
<keyword evidence="3" id="KW-1185">Reference proteome</keyword>
<feature type="domain" description="LysM" evidence="1">
    <location>
        <begin position="67"/>
        <end position="117"/>
    </location>
</feature>
<evidence type="ECO:0000259" key="1">
    <source>
        <dbReference type="PROSITE" id="PS51782"/>
    </source>
</evidence>
<dbReference type="KEGG" id="plut:EI981_11250"/>
<dbReference type="InterPro" id="IPR036779">
    <property type="entry name" value="LysM_dom_sf"/>
</dbReference>
<protein>
    <submittedName>
        <fullName evidence="2">LysM peptidoglycan-binding domain-containing protein</fullName>
    </submittedName>
</protein>
<dbReference type="Gene3D" id="3.10.350.10">
    <property type="entry name" value="LysM domain"/>
    <property type="match status" value="1"/>
</dbReference>
<proteinExistence type="predicted"/>
<dbReference type="AlphaFoldDB" id="A0A3Q9I8H5"/>
<organism evidence="2 3">
    <name type="scientific">Paenibacillus lutimineralis</name>
    <dbReference type="NCBI Taxonomy" id="2707005"/>
    <lineage>
        <taxon>Bacteria</taxon>
        <taxon>Bacillati</taxon>
        <taxon>Bacillota</taxon>
        <taxon>Bacilli</taxon>
        <taxon>Bacillales</taxon>
        <taxon>Paenibacillaceae</taxon>
        <taxon>Paenibacillus</taxon>
    </lineage>
</organism>
<name>A0A3Q9I8H5_9BACL</name>
<dbReference type="Pfam" id="PF01476">
    <property type="entry name" value="LysM"/>
    <property type="match status" value="1"/>
</dbReference>
<dbReference type="Proteomes" id="UP000270678">
    <property type="component" value="Chromosome"/>
</dbReference>
<dbReference type="PROSITE" id="PS51782">
    <property type="entry name" value="LYSM"/>
    <property type="match status" value="1"/>
</dbReference>
<dbReference type="OrthoDB" id="9801998at2"/>
<dbReference type="EMBL" id="CP034346">
    <property type="protein sequence ID" value="AZS14978.1"/>
    <property type="molecule type" value="Genomic_DNA"/>
</dbReference>
<dbReference type="InterPro" id="IPR018392">
    <property type="entry name" value="LysM"/>
</dbReference>
<dbReference type="SUPFAM" id="SSF54106">
    <property type="entry name" value="LysM domain"/>
    <property type="match status" value="1"/>
</dbReference>
<reference evidence="3" key="1">
    <citation type="submission" date="2018-12" db="EMBL/GenBank/DDBJ databases">
        <title>Complete genome sequence of Paenibacillus sp. MBLB1234.</title>
        <authorList>
            <person name="Nam Y.-D."/>
            <person name="Kang J."/>
            <person name="Chung W.-H."/>
            <person name="Park Y.S."/>
        </authorList>
    </citation>
    <scope>NUCLEOTIDE SEQUENCE [LARGE SCALE GENOMIC DNA]</scope>
    <source>
        <strain evidence="3">MBLB1234</strain>
    </source>
</reference>
<dbReference type="SMART" id="SM00257">
    <property type="entry name" value="LysM"/>
    <property type="match status" value="1"/>
</dbReference>